<dbReference type="InterPro" id="IPR000225">
    <property type="entry name" value="Armadillo"/>
</dbReference>
<keyword evidence="3" id="KW-0175">Coiled coil</keyword>
<gene>
    <name evidence="6" type="ORF">BC936DRAFT_137259</name>
</gene>
<feature type="domain" description="Vesicle tethering protein Uso1/P115-like head" evidence="5">
    <location>
        <begin position="651"/>
        <end position="709"/>
    </location>
</feature>
<dbReference type="AlphaFoldDB" id="A0A433CXR9"/>
<dbReference type="PANTHER" id="PTHR10013">
    <property type="entry name" value="GENERAL VESICULAR TRANSPORT FACTOR P115"/>
    <property type="match status" value="1"/>
</dbReference>
<dbReference type="InterPro" id="IPR011989">
    <property type="entry name" value="ARM-like"/>
</dbReference>
<feature type="repeat" description="ARM" evidence="4">
    <location>
        <begin position="113"/>
        <end position="148"/>
    </location>
</feature>
<dbReference type="Pfam" id="PF18770">
    <property type="entry name" value="Arm_vescicular"/>
    <property type="match status" value="1"/>
</dbReference>
<dbReference type="Pfam" id="PF04869">
    <property type="entry name" value="Uso1_p115_head"/>
    <property type="match status" value="2"/>
</dbReference>
<evidence type="ECO:0000256" key="1">
    <source>
        <dbReference type="ARBA" id="ARBA00004555"/>
    </source>
</evidence>
<dbReference type="PROSITE" id="PS50176">
    <property type="entry name" value="ARM_REPEAT"/>
    <property type="match status" value="1"/>
</dbReference>
<evidence type="ECO:0000313" key="6">
    <source>
        <dbReference type="EMBL" id="RUP43386.1"/>
    </source>
</evidence>
<evidence type="ECO:0000259" key="5">
    <source>
        <dbReference type="Pfam" id="PF04869"/>
    </source>
</evidence>
<dbReference type="InterPro" id="IPR041209">
    <property type="entry name" value="P115_Arm_rpt"/>
</dbReference>
<keyword evidence="7" id="KW-1185">Reference proteome</keyword>
<comment type="caution">
    <text evidence="6">The sequence shown here is derived from an EMBL/GenBank/DDBJ whole genome shotgun (WGS) entry which is preliminary data.</text>
</comment>
<dbReference type="GO" id="GO:0006886">
    <property type="term" value="P:intracellular protein transport"/>
    <property type="evidence" value="ECO:0007669"/>
    <property type="project" value="InterPro"/>
</dbReference>
<dbReference type="OrthoDB" id="198977at2759"/>
<name>A0A433CXR9_9FUNG</name>
<dbReference type="SUPFAM" id="SSF48371">
    <property type="entry name" value="ARM repeat"/>
    <property type="match status" value="1"/>
</dbReference>
<dbReference type="GO" id="GO:0006888">
    <property type="term" value="P:endoplasmic reticulum to Golgi vesicle-mediated transport"/>
    <property type="evidence" value="ECO:0007669"/>
    <property type="project" value="TreeGrafter"/>
</dbReference>
<dbReference type="InterPro" id="IPR016024">
    <property type="entry name" value="ARM-type_fold"/>
</dbReference>
<organism evidence="6 7">
    <name type="scientific">Jimgerdemannia flammicorona</name>
    <dbReference type="NCBI Taxonomy" id="994334"/>
    <lineage>
        <taxon>Eukaryota</taxon>
        <taxon>Fungi</taxon>
        <taxon>Fungi incertae sedis</taxon>
        <taxon>Mucoromycota</taxon>
        <taxon>Mucoromycotina</taxon>
        <taxon>Endogonomycetes</taxon>
        <taxon>Endogonales</taxon>
        <taxon>Endogonaceae</taxon>
        <taxon>Jimgerdemannia</taxon>
    </lineage>
</organism>
<dbReference type="Gene3D" id="1.25.10.10">
    <property type="entry name" value="Leucine-rich Repeat Variant"/>
    <property type="match status" value="2"/>
</dbReference>
<feature type="domain" description="Vesicle tethering protein Uso1/P115-like head" evidence="5">
    <location>
        <begin position="408"/>
        <end position="598"/>
    </location>
</feature>
<comment type="subcellular location">
    <subcellularLocation>
        <location evidence="1">Golgi apparatus</location>
    </subcellularLocation>
</comment>
<dbReference type="InterPro" id="IPR024095">
    <property type="entry name" value="Vesicle_P115"/>
</dbReference>
<dbReference type="GO" id="GO:0048211">
    <property type="term" value="P:Golgi vesicle docking"/>
    <property type="evidence" value="ECO:0007669"/>
    <property type="project" value="TreeGrafter"/>
</dbReference>
<dbReference type="PANTHER" id="PTHR10013:SF0">
    <property type="entry name" value="GENERAL VESICULAR TRANSPORT FACTOR P115"/>
    <property type="match status" value="1"/>
</dbReference>
<reference evidence="6 7" key="1">
    <citation type="journal article" date="2018" name="New Phytol.">
        <title>Phylogenomics of Endogonaceae and evolution of mycorrhizas within Mucoromycota.</title>
        <authorList>
            <person name="Chang Y."/>
            <person name="Desiro A."/>
            <person name="Na H."/>
            <person name="Sandor L."/>
            <person name="Lipzen A."/>
            <person name="Clum A."/>
            <person name="Barry K."/>
            <person name="Grigoriev I.V."/>
            <person name="Martin F.M."/>
            <person name="Stajich J.E."/>
            <person name="Smith M.E."/>
            <person name="Bonito G."/>
            <person name="Spatafora J.W."/>
        </authorList>
    </citation>
    <scope>NUCLEOTIDE SEQUENCE [LARGE SCALE GENOMIC DNA]</scope>
    <source>
        <strain evidence="6 7">GMNB39</strain>
    </source>
</reference>
<protein>
    <recommendedName>
        <fullName evidence="5">Vesicle tethering protein Uso1/P115-like head domain-containing protein</fullName>
    </recommendedName>
</protein>
<dbReference type="EMBL" id="RBNI01011132">
    <property type="protein sequence ID" value="RUP43386.1"/>
    <property type="molecule type" value="Genomic_DNA"/>
</dbReference>
<dbReference type="Proteomes" id="UP000268093">
    <property type="component" value="Unassembled WGS sequence"/>
</dbReference>
<evidence type="ECO:0000256" key="4">
    <source>
        <dbReference type="PROSITE-ProRule" id="PRU00259"/>
    </source>
</evidence>
<dbReference type="GO" id="GO:0005783">
    <property type="term" value="C:endoplasmic reticulum"/>
    <property type="evidence" value="ECO:0007669"/>
    <property type="project" value="TreeGrafter"/>
</dbReference>
<feature type="non-terminal residue" evidence="6">
    <location>
        <position position="710"/>
    </location>
</feature>
<proteinExistence type="predicted"/>
<evidence type="ECO:0000256" key="2">
    <source>
        <dbReference type="ARBA" id="ARBA00023034"/>
    </source>
</evidence>
<sequence length="710" mass="77900">MVLSTSSSKFDDDISVNLDLHPTPLALSKLVPRPEQKTLHPQRKSHQRYPVMDFFSKGYAALLGDKGQPQSPAETIDTLCDRAVNATLLEDRRAAVQGLKGLAQKWKREVGVKGMPALVNILNHDRNDIDTAKAALEAITILCSTDDNVDPNNVTVLLDILEEYDFYVRFNTVKLLTTLLASRSERLQECILIAPMGMSRLIDMLDDRREIVRNGGLCCVVKGLLLLISLTESNADIQKIVAFDNAFERLLAIIDDEEGISGGIIVQDCLQLIHNLLRYNVSNQNCGWSLSVNQSSIHHHSLFQNYFRETSCIQRIPSLLGFVGDSGADHVEYSHEAWPEQKVANTVLVLRLIMILVEPGNQNTKTNQNVMNQCGVLPPVIQLGLCSNAPPSVHTKALHAIADIIRANQANQDYFARTVVASHDQASPPLSALVALIAVSVSAGRPQPEQDPYSVRAAAAYVCESCVAGNSDAQLVLASTLKSPPEDNPNAELGGGCRDCRCVSMNSWVLSLSNDVCECTSHRFCDPQPIHRRTFHIAVGKPFSAGSLLLDALQNLELAAFDPYKVWFACTILANVLRGNERAKQAAANITFGDEENGGFLLHVSMILYMEEVGRQNGLCGIRTNYSCFIVDSSIISPVSGLGLPTFPFEPGEEPVPLLHQVVAQLMMASQNPATNVRVLIGYLTLLSVWLYDSPRSVKQFLSEGVHVQF</sequence>
<evidence type="ECO:0000313" key="7">
    <source>
        <dbReference type="Proteomes" id="UP000268093"/>
    </source>
</evidence>
<dbReference type="InterPro" id="IPR006953">
    <property type="entry name" value="Vesicle_Uso1_P115_head"/>
</dbReference>
<accession>A0A433CXR9</accession>
<dbReference type="GO" id="GO:0048280">
    <property type="term" value="P:vesicle fusion with Golgi apparatus"/>
    <property type="evidence" value="ECO:0007669"/>
    <property type="project" value="InterPro"/>
</dbReference>
<keyword evidence="2" id="KW-0333">Golgi apparatus</keyword>
<dbReference type="GO" id="GO:0012507">
    <property type="term" value="C:ER to Golgi transport vesicle membrane"/>
    <property type="evidence" value="ECO:0007669"/>
    <property type="project" value="TreeGrafter"/>
</dbReference>
<dbReference type="GO" id="GO:0005795">
    <property type="term" value="C:Golgi stack"/>
    <property type="evidence" value="ECO:0007669"/>
    <property type="project" value="TreeGrafter"/>
</dbReference>
<evidence type="ECO:0000256" key="3">
    <source>
        <dbReference type="ARBA" id="ARBA00023054"/>
    </source>
</evidence>
<dbReference type="GO" id="GO:0000139">
    <property type="term" value="C:Golgi membrane"/>
    <property type="evidence" value="ECO:0007669"/>
    <property type="project" value="InterPro"/>
</dbReference>